<dbReference type="HAMAP" id="MF_01085">
    <property type="entry name" value="UPF0283"/>
    <property type="match status" value="1"/>
</dbReference>
<proteinExistence type="inferred from homology"/>
<evidence type="ECO:0000313" key="9">
    <source>
        <dbReference type="EMBL" id="OZN25951.1"/>
    </source>
</evidence>
<keyword evidence="7 8" id="KW-0472">Membrane</keyword>
<dbReference type="PANTHER" id="PTHR39342:SF1">
    <property type="entry name" value="UPF0283 MEMBRANE PROTEIN YCJF"/>
    <property type="match status" value="1"/>
</dbReference>
<dbReference type="PANTHER" id="PTHR39342">
    <property type="entry name" value="UPF0283 MEMBRANE PROTEIN YCJF"/>
    <property type="match status" value="1"/>
</dbReference>
<protein>
    <recommendedName>
        <fullName evidence="8">UPF0283 membrane protein CFY87_01755</fullName>
    </recommendedName>
</protein>
<comment type="subcellular location">
    <subcellularLocation>
        <location evidence="1">Cell inner membrane</location>
        <topology evidence="1">Multi-pass membrane protein</topology>
    </subcellularLocation>
    <subcellularLocation>
        <location evidence="8">Cell membrane</location>
        <topology evidence="8">Multi-pass membrane protein</topology>
    </subcellularLocation>
</comment>
<keyword evidence="6 8" id="KW-1133">Transmembrane helix</keyword>
<dbReference type="EMBL" id="NLFK01000001">
    <property type="protein sequence ID" value="OZN25951.1"/>
    <property type="molecule type" value="Genomic_DNA"/>
</dbReference>
<evidence type="ECO:0000256" key="4">
    <source>
        <dbReference type="ARBA" id="ARBA00022519"/>
    </source>
</evidence>
<keyword evidence="4" id="KW-0997">Cell inner membrane</keyword>
<evidence type="ECO:0000313" key="12">
    <source>
        <dbReference type="Proteomes" id="UP000254507"/>
    </source>
</evidence>
<evidence type="ECO:0000256" key="6">
    <source>
        <dbReference type="ARBA" id="ARBA00022989"/>
    </source>
</evidence>
<reference evidence="9 11" key="1">
    <citation type="submission" date="2017-07" db="EMBL/GenBank/DDBJ databases">
        <title>Virulence factors identified in Actinobacillus seminis.</title>
        <authorList>
            <person name="Negrete-Abascal E."/>
            <person name="Vaca-Pacheco S."/>
            <person name="Montes-Garcia F."/>
            <person name="Leyto-Gil A.M."/>
            <person name="Fragoso-Garcia E."/>
            <person name="Carvente-Garcia R."/>
            <person name="Perez-Agueros S."/>
            <person name="Castelan-Sanchez H.G."/>
            <person name="Garcia-Molina A."/>
            <person name="Villamar T.E."/>
            <person name="Vazquez-Cruz C."/>
        </authorList>
    </citation>
    <scope>NUCLEOTIDE SEQUENCE [LARGE SCALE GENOMIC DNA]</scope>
    <source>
        <strain evidence="9 11">ATCC 15768</strain>
    </source>
</reference>
<dbReference type="GO" id="GO:0005886">
    <property type="term" value="C:plasma membrane"/>
    <property type="evidence" value="ECO:0007669"/>
    <property type="project" value="UniProtKB-SubCell"/>
</dbReference>
<dbReference type="InterPro" id="IPR021147">
    <property type="entry name" value="DUF697"/>
</dbReference>
<feature type="transmembrane region" description="Helical" evidence="8">
    <location>
        <begin position="93"/>
        <end position="114"/>
    </location>
</feature>
<keyword evidence="5 8" id="KW-0812">Transmembrane</keyword>
<dbReference type="RefSeq" id="WP_094945581.1">
    <property type="nucleotide sequence ID" value="NZ_JBMHIA010000005.1"/>
</dbReference>
<keyword evidence="3 8" id="KW-1003">Cell membrane</keyword>
<dbReference type="NCBIfam" id="TIGR01620">
    <property type="entry name" value="hyp_HI0043"/>
    <property type="match status" value="1"/>
</dbReference>
<feature type="transmembrane region" description="Helical" evidence="8">
    <location>
        <begin position="64"/>
        <end position="81"/>
    </location>
</feature>
<keyword evidence="11" id="KW-1185">Reference proteome</keyword>
<organism evidence="10 12">
    <name type="scientific">Actinobacillus seminis</name>
    <dbReference type="NCBI Taxonomy" id="722"/>
    <lineage>
        <taxon>Bacteria</taxon>
        <taxon>Pseudomonadati</taxon>
        <taxon>Pseudomonadota</taxon>
        <taxon>Gammaproteobacteria</taxon>
        <taxon>Pasteurellales</taxon>
        <taxon>Pasteurellaceae</taxon>
        <taxon>Actinobacillus</taxon>
    </lineage>
</organism>
<dbReference type="FunCoup" id="A0A263HFP8">
    <property type="interactions" value="62"/>
</dbReference>
<dbReference type="InterPro" id="IPR006507">
    <property type="entry name" value="UPF0283"/>
</dbReference>
<evidence type="ECO:0000256" key="1">
    <source>
        <dbReference type="ARBA" id="ARBA00004429"/>
    </source>
</evidence>
<gene>
    <name evidence="10" type="primary">ycjF</name>
    <name evidence="9" type="ORF">CFY87_01755</name>
    <name evidence="10" type="ORF">NCTC10851_00358</name>
</gene>
<evidence type="ECO:0000256" key="5">
    <source>
        <dbReference type="ARBA" id="ARBA00022692"/>
    </source>
</evidence>
<feature type="transmembrane region" description="Helical" evidence="8">
    <location>
        <begin position="214"/>
        <end position="236"/>
    </location>
</feature>
<dbReference type="Pfam" id="PF05128">
    <property type="entry name" value="DUF697"/>
    <property type="match status" value="1"/>
</dbReference>
<sequence>MQKQIFEQNDAHVETLDDEFVPKKEFDLSNANVEVDNTEEPEAEWITENLGQIIRPKPRWWKKCLGLTALLFGGATIAQSVQWLIDTWQQHQWIYFAFALVGFVVVMSGVVAIVKEWRQLAKLKRRMQLQQQSGRLMLESAVDFSSGLQTAEQGEKLCLEIAQNMKLDVQSPTMQQWKKQLNDSYSAQEVAHLFSQTVLKPLDIQAKKLISKSVLESAVIVSVSPLAVVDIFFMAWRNIRLINRLAGLYGIDPGYVSRLRLLRMVFLNMAFAGATEVVQDIGMDWLSQDMTAKLSARIAQGIGVGLLTARLGIKTIEFCRPLVLSKEEKLRLGTVQKDLLSQLKTTVLGGEKIKEKTKV</sequence>
<reference evidence="10 12" key="2">
    <citation type="submission" date="2018-06" db="EMBL/GenBank/DDBJ databases">
        <authorList>
            <consortium name="Pathogen Informatics"/>
            <person name="Doyle S."/>
        </authorList>
    </citation>
    <scope>NUCLEOTIDE SEQUENCE [LARGE SCALE GENOMIC DNA]</scope>
    <source>
        <strain evidence="10 12">NCTC10851</strain>
    </source>
</reference>
<evidence type="ECO:0000256" key="2">
    <source>
        <dbReference type="ARBA" id="ARBA00008255"/>
    </source>
</evidence>
<dbReference type="Proteomes" id="UP000254507">
    <property type="component" value="Unassembled WGS sequence"/>
</dbReference>
<evidence type="ECO:0000256" key="3">
    <source>
        <dbReference type="ARBA" id="ARBA00022475"/>
    </source>
</evidence>
<accession>A0A263HFP8</accession>
<dbReference type="InParanoid" id="A0A263HFP8"/>
<name>A0A263HFP8_9PAST</name>
<dbReference type="AlphaFoldDB" id="A0A263HFP8"/>
<dbReference type="OrthoDB" id="958025at2"/>
<dbReference type="Proteomes" id="UP000215738">
    <property type="component" value="Unassembled WGS sequence"/>
</dbReference>
<evidence type="ECO:0000256" key="8">
    <source>
        <dbReference type="HAMAP-Rule" id="MF_01085"/>
    </source>
</evidence>
<evidence type="ECO:0000313" key="11">
    <source>
        <dbReference type="Proteomes" id="UP000215738"/>
    </source>
</evidence>
<dbReference type="EMBL" id="UFSB01000001">
    <property type="protein sequence ID" value="SUU34480.1"/>
    <property type="molecule type" value="Genomic_DNA"/>
</dbReference>
<evidence type="ECO:0000313" key="10">
    <source>
        <dbReference type="EMBL" id="SUU34480.1"/>
    </source>
</evidence>
<evidence type="ECO:0000256" key="7">
    <source>
        <dbReference type="ARBA" id="ARBA00023136"/>
    </source>
</evidence>
<comment type="similarity">
    <text evidence="2 8">Belongs to the UPF0283 family.</text>
</comment>